<evidence type="ECO:0000256" key="1">
    <source>
        <dbReference type="SAM" id="MobiDB-lite"/>
    </source>
</evidence>
<organism evidence="2 3">
    <name type="scientific">Phormidium tenue NIES-30</name>
    <dbReference type="NCBI Taxonomy" id="549789"/>
    <lineage>
        <taxon>Bacteria</taxon>
        <taxon>Bacillati</taxon>
        <taxon>Cyanobacteriota</taxon>
        <taxon>Cyanophyceae</taxon>
        <taxon>Oscillatoriophycideae</taxon>
        <taxon>Oscillatoriales</taxon>
        <taxon>Oscillatoriaceae</taxon>
        <taxon>Phormidium</taxon>
    </lineage>
</organism>
<dbReference type="Gene3D" id="1.10.510.10">
    <property type="entry name" value="Transferase(Phosphotransferase) domain 1"/>
    <property type="match status" value="1"/>
</dbReference>
<dbReference type="EMBL" id="MRCG01000006">
    <property type="protein sequence ID" value="OKH48378.1"/>
    <property type="molecule type" value="Genomic_DNA"/>
</dbReference>
<feature type="region of interest" description="Disordered" evidence="1">
    <location>
        <begin position="351"/>
        <end position="501"/>
    </location>
</feature>
<dbReference type="SUPFAM" id="SSF56112">
    <property type="entry name" value="Protein kinase-like (PK-like)"/>
    <property type="match status" value="1"/>
</dbReference>
<accession>A0A1U7J628</accession>
<evidence type="ECO:0008006" key="4">
    <source>
        <dbReference type="Google" id="ProtNLM"/>
    </source>
</evidence>
<comment type="caution">
    <text evidence="2">The sequence shown here is derived from an EMBL/GenBank/DDBJ whole genome shotgun (WGS) entry which is preliminary data.</text>
</comment>
<gene>
    <name evidence="2" type="ORF">NIES30_10130</name>
</gene>
<feature type="compositionally biased region" description="Pro residues" evidence="1">
    <location>
        <begin position="483"/>
        <end position="501"/>
    </location>
</feature>
<evidence type="ECO:0000313" key="3">
    <source>
        <dbReference type="Proteomes" id="UP000185557"/>
    </source>
</evidence>
<dbReference type="InterPro" id="IPR011009">
    <property type="entry name" value="Kinase-like_dom_sf"/>
</dbReference>
<dbReference type="STRING" id="549789.NIES30_10130"/>
<dbReference type="Proteomes" id="UP000185557">
    <property type="component" value="Unassembled WGS sequence"/>
</dbReference>
<name>A0A1U7J628_9CYAN</name>
<proteinExistence type="predicted"/>
<sequence>MTIAVGTALQNGTYVIDAWVTDDAVGPVYLAMDVSKGQWIQLRILGSRSPENLPEAPQRQVFYQYLDQVNSLKQAAFSARLGGFEEEGVCYQTLASPSGIPLDRLVTEASPLAPQPSMAIIQRLADAFETLHPLGWAGLRLTPDQVWYDPQEQTITFTGFDLPPSTPAIPNSTDKDQAASEESAMVRDLTHLLYFLLTGQRAETTNAPLAVAVRRRHPELPTVVDTALALGSPRLLNGATPTLQERPPTVTLSAWKALLPRPEQLPSTPAPRAVPQHFTSPATRAVFSQSDPGAQPQTTIDYPAQASAPVGATQHHRRSLTMLALVTTGLMATASGLGFGLYARLQPASSASQERLNPNQSFPPLPDWNGDDLLQPWADAPARRDRPDYSNTPPPGSAPVPDFTPNPQEPAAPPPAVPQPEIVPEPIPEPVENWETPVAPQPEPEFEPIFPSDPTPLPVEPAPAPQPLPAPVPVEPAPTEGAAPPPLSPPLQPPAPAPSSS</sequence>
<reference evidence="2 3" key="1">
    <citation type="submission" date="2016-11" db="EMBL/GenBank/DDBJ databases">
        <title>Draft Genome Sequences of Nine Cyanobacterial Strains from Diverse Habitats.</title>
        <authorList>
            <person name="Zhu T."/>
            <person name="Hou S."/>
            <person name="Lu X."/>
            <person name="Hess W.R."/>
        </authorList>
    </citation>
    <scope>NUCLEOTIDE SEQUENCE [LARGE SCALE GENOMIC DNA]</scope>
    <source>
        <strain evidence="2 3">NIES-30</strain>
    </source>
</reference>
<dbReference type="AlphaFoldDB" id="A0A1U7J628"/>
<evidence type="ECO:0000313" key="2">
    <source>
        <dbReference type="EMBL" id="OKH48378.1"/>
    </source>
</evidence>
<feature type="compositionally biased region" description="Pro residues" evidence="1">
    <location>
        <begin position="451"/>
        <end position="476"/>
    </location>
</feature>
<feature type="compositionally biased region" description="Polar residues" evidence="1">
    <location>
        <begin position="351"/>
        <end position="360"/>
    </location>
</feature>
<feature type="compositionally biased region" description="Pro residues" evidence="1">
    <location>
        <begin position="392"/>
        <end position="429"/>
    </location>
</feature>
<protein>
    <recommendedName>
        <fullName evidence="4">Protein kinase domain-containing protein</fullName>
    </recommendedName>
</protein>
<keyword evidence="3" id="KW-1185">Reference proteome</keyword>